<accession>A0A415LGS0</accession>
<keyword evidence="3 6" id="KW-0812">Transmembrane</keyword>
<feature type="transmembrane region" description="Helical" evidence="6">
    <location>
        <begin position="439"/>
        <end position="460"/>
    </location>
</feature>
<evidence type="ECO:0000256" key="6">
    <source>
        <dbReference type="SAM" id="Phobius"/>
    </source>
</evidence>
<feature type="transmembrane region" description="Helical" evidence="6">
    <location>
        <begin position="9"/>
        <end position="30"/>
    </location>
</feature>
<evidence type="ECO:0000256" key="4">
    <source>
        <dbReference type="ARBA" id="ARBA00022989"/>
    </source>
</evidence>
<keyword evidence="4 6" id="KW-1133">Transmembrane helix</keyword>
<dbReference type="EMBL" id="QROS01000005">
    <property type="protein sequence ID" value="RHL47740.1"/>
    <property type="molecule type" value="Genomic_DNA"/>
</dbReference>
<protein>
    <submittedName>
        <fullName evidence="7">Flippase</fullName>
    </submittedName>
</protein>
<sequence length="474" mass="53844">MKSSIVKNYIYNIGYQMLVLFLPLITTPYISRILGAEGIGAFGYTESISQYFILFGCIGLNLYGQREIAYCQGDKEERSKVFIELLIVRVITVSIVLIIFALTVCQSIKYGYLFKIQTIEIFAAMVDISWYFQGLEEFKKIVIRNTIVKIVGVIFIFTLIHAKADLFKYTLIYTITLFAGNISMWLYAPKYVNKVELYKLNCIRHIKPALLLFIPQVATNMYNLLDKSMIGFLTKNDAEVAYYEQAQKIMKMALSIPTSLGTVMLPRMANMFGEGKNNEIIDYLKKSMRVIFLLTCPICVGVMVIAKGFVPWFFGIGYDKVVSNLLVIAPIIIIVGISNVIGVQYLLPVGRQKEYTTSVLIGTVVNFGLNIILIPRFLSIGAAFASIIAEFSVTVFQIIVVRENFNIYNNMKNFIKYLFASLVMGICCMWTYLCDFTGIIGTAFQICTGILVYLFILFVLKDDLIVSFIRRRKE</sequence>
<feature type="transmembrane region" description="Helical" evidence="6">
    <location>
        <begin position="414"/>
        <end position="433"/>
    </location>
</feature>
<evidence type="ECO:0000313" key="7">
    <source>
        <dbReference type="EMBL" id="RHL47740.1"/>
    </source>
</evidence>
<proteinExistence type="predicted"/>
<name>A0A415LGS0_9FIRM</name>
<dbReference type="GO" id="GO:0005886">
    <property type="term" value="C:plasma membrane"/>
    <property type="evidence" value="ECO:0007669"/>
    <property type="project" value="UniProtKB-SubCell"/>
</dbReference>
<dbReference type="InterPro" id="IPR050833">
    <property type="entry name" value="Poly_Biosynth_Transport"/>
</dbReference>
<dbReference type="CDD" id="cd13128">
    <property type="entry name" value="MATE_Wzx_like"/>
    <property type="match status" value="1"/>
</dbReference>
<evidence type="ECO:0000256" key="3">
    <source>
        <dbReference type="ARBA" id="ARBA00022692"/>
    </source>
</evidence>
<feature type="transmembrane region" description="Helical" evidence="6">
    <location>
        <begin position="326"/>
        <end position="347"/>
    </location>
</feature>
<feature type="transmembrane region" description="Helical" evidence="6">
    <location>
        <begin position="142"/>
        <end position="160"/>
    </location>
</feature>
<feature type="transmembrane region" description="Helical" evidence="6">
    <location>
        <begin position="290"/>
        <end position="314"/>
    </location>
</feature>
<comment type="subcellular location">
    <subcellularLocation>
        <location evidence="1">Cell membrane</location>
        <topology evidence="1">Multi-pass membrane protein</topology>
    </subcellularLocation>
</comment>
<evidence type="ECO:0000256" key="2">
    <source>
        <dbReference type="ARBA" id="ARBA00022475"/>
    </source>
</evidence>
<organism evidence="7 8">
    <name type="scientific">Blautia obeum</name>
    <dbReference type="NCBI Taxonomy" id="40520"/>
    <lineage>
        <taxon>Bacteria</taxon>
        <taxon>Bacillati</taxon>
        <taxon>Bacillota</taxon>
        <taxon>Clostridia</taxon>
        <taxon>Lachnospirales</taxon>
        <taxon>Lachnospiraceae</taxon>
        <taxon>Blautia</taxon>
    </lineage>
</organism>
<keyword evidence="2" id="KW-1003">Cell membrane</keyword>
<gene>
    <name evidence="7" type="ORF">DW021_08655</name>
</gene>
<feature type="transmembrane region" description="Helical" evidence="6">
    <location>
        <begin position="166"/>
        <end position="188"/>
    </location>
</feature>
<dbReference type="RefSeq" id="WP_118393108.1">
    <property type="nucleotide sequence ID" value="NZ_JBDMIJ010000003.1"/>
</dbReference>
<dbReference type="Proteomes" id="UP000285897">
    <property type="component" value="Unassembled WGS sequence"/>
</dbReference>
<evidence type="ECO:0000256" key="1">
    <source>
        <dbReference type="ARBA" id="ARBA00004651"/>
    </source>
</evidence>
<evidence type="ECO:0000256" key="5">
    <source>
        <dbReference type="ARBA" id="ARBA00023136"/>
    </source>
</evidence>
<dbReference type="AlphaFoldDB" id="A0A415LGS0"/>
<feature type="transmembrane region" description="Helical" evidence="6">
    <location>
        <begin position="42"/>
        <end position="64"/>
    </location>
</feature>
<feature type="transmembrane region" description="Helical" evidence="6">
    <location>
        <begin position="359"/>
        <end position="378"/>
    </location>
</feature>
<comment type="caution">
    <text evidence="7">The sequence shown here is derived from an EMBL/GenBank/DDBJ whole genome shotgun (WGS) entry which is preliminary data.</text>
</comment>
<evidence type="ECO:0000313" key="8">
    <source>
        <dbReference type="Proteomes" id="UP000285897"/>
    </source>
</evidence>
<reference evidence="7 8" key="1">
    <citation type="submission" date="2018-08" db="EMBL/GenBank/DDBJ databases">
        <title>A genome reference for cultivated species of the human gut microbiota.</title>
        <authorList>
            <person name="Zou Y."/>
            <person name="Xue W."/>
            <person name="Luo G."/>
        </authorList>
    </citation>
    <scope>NUCLEOTIDE SEQUENCE [LARGE SCALE GENOMIC DNA]</scope>
    <source>
        <strain evidence="7 8">AF37-6AC</strain>
    </source>
</reference>
<dbReference type="Pfam" id="PF01943">
    <property type="entry name" value="Polysacc_synt"/>
    <property type="match status" value="1"/>
</dbReference>
<feature type="transmembrane region" description="Helical" evidence="6">
    <location>
        <begin position="384"/>
        <end position="402"/>
    </location>
</feature>
<feature type="transmembrane region" description="Helical" evidence="6">
    <location>
        <begin position="85"/>
        <end position="104"/>
    </location>
</feature>
<keyword evidence="5 6" id="KW-0472">Membrane</keyword>
<dbReference type="PANTHER" id="PTHR30250">
    <property type="entry name" value="PST FAMILY PREDICTED COLANIC ACID TRANSPORTER"/>
    <property type="match status" value="1"/>
</dbReference>
<dbReference type="InterPro" id="IPR002797">
    <property type="entry name" value="Polysacc_synth"/>
</dbReference>
<feature type="transmembrane region" description="Helical" evidence="6">
    <location>
        <begin position="110"/>
        <end position="130"/>
    </location>
</feature>
<dbReference type="PANTHER" id="PTHR30250:SF11">
    <property type="entry name" value="O-ANTIGEN TRANSPORTER-RELATED"/>
    <property type="match status" value="1"/>
</dbReference>